<evidence type="ECO:0000313" key="2">
    <source>
        <dbReference type="Proteomes" id="UP001202244"/>
    </source>
</evidence>
<dbReference type="EMBL" id="CP093846">
    <property type="protein sequence ID" value="UNT00793.1"/>
    <property type="molecule type" value="Genomic_DNA"/>
</dbReference>
<sequence length="48" mass="4935">MTGRVAAANGGNIRAGAGSSVICWLDVHPDCSRRAEPADILKALGLQD</sequence>
<keyword evidence="2" id="KW-1185">Reference proteome</keyword>
<gene>
    <name evidence="1" type="ORF">MMF93_33135</name>
</gene>
<organism evidence="1 2">
    <name type="scientific">Streptomyces tubbatahanensis</name>
    <dbReference type="NCBI Taxonomy" id="2923272"/>
    <lineage>
        <taxon>Bacteria</taxon>
        <taxon>Bacillati</taxon>
        <taxon>Actinomycetota</taxon>
        <taxon>Actinomycetes</taxon>
        <taxon>Kitasatosporales</taxon>
        <taxon>Streptomycetaceae</taxon>
        <taxon>Streptomyces</taxon>
    </lineage>
</organism>
<dbReference type="Proteomes" id="UP001202244">
    <property type="component" value="Chromosome"/>
</dbReference>
<evidence type="ECO:0000313" key="1">
    <source>
        <dbReference type="EMBL" id="UNT00793.1"/>
    </source>
</evidence>
<dbReference type="RefSeq" id="WP_242757102.1">
    <property type="nucleotide sequence ID" value="NZ_CP093846.1"/>
</dbReference>
<proteinExistence type="predicted"/>
<reference evidence="1 2" key="1">
    <citation type="journal article" date="2023" name="Microbiol. Spectr.">
        <title>Synergy between Genome Mining, Metabolomics, and Bioinformatics Uncovers Antibacterial Chlorinated Carbazole Alkaloids and Their Biosynthetic Gene Cluster from Streptomyces tubbatahanensis sp. nov., a Novel Actinomycete Isolated from Sulu Sea, Philippines.</title>
        <authorList>
            <person name="Tenebro C.P."/>
            <person name="Trono D.J.V.L."/>
            <person name="Balida L.A.P."/>
            <person name="Bayog L.K.A."/>
            <person name="Bruna J.R."/>
            <person name="Sabido E.M."/>
            <person name="Caspe D.P.C."/>
            <person name="de Los Santos E.L.C."/>
            <person name="Saludes J.P."/>
            <person name="Dalisay D.S."/>
        </authorList>
    </citation>
    <scope>NUCLEOTIDE SEQUENCE [LARGE SCALE GENOMIC DNA]</scope>
    <source>
        <strain evidence="1 2">DSD3025</strain>
    </source>
</reference>
<protein>
    <submittedName>
        <fullName evidence="1">Uncharacterized protein</fullName>
    </submittedName>
</protein>
<name>A0ABY3Y217_9ACTN</name>
<accession>A0ABY3Y217</accession>